<dbReference type="InterPro" id="IPR027392">
    <property type="entry name" value="TF_Znf"/>
</dbReference>
<proteinExistence type="predicted"/>
<dbReference type="STRING" id="576131.SAMN05444486_101722"/>
<feature type="domain" description="Transcription factor zinc-finger" evidence="2">
    <location>
        <begin position="2"/>
        <end position="41"/>
    </location>
</feature>
<name>A0A1H3HXF3_9RHOB</name>
<dbReference type="EMBL" id="FNPR01000001">
    <property type="protein sequence ID" value="SDY20161.1"/>
    <property type="molecule type" value="Genomic_DNA"/>
</dbReference>
<evidence type="ECO:0000313" key="3">
    <source>
        <dbReference type="EMBL" id="SDY20161.1"/>
    </source>
</evidence>
<keyword evidence="4" id="KW-1185">Reference proteome</keyword>
<evidence type="ECO:0000256" key="1">
    <source>
        <dbReference type="SAM" id="MobiDB-lite"/>
    </source>
</evidence>
<feature type="region of interest" description="Disordered" evidence="1">
    <location>
        <begin position="45"/>
        <end position="88"/>
    </location>
</feature>
<dbReference type="Pfam" id="PF13453">
    <property type="entry name" value="Zn_ribbon_TFIIB"/>
    <property type="match status" value="1"/>
</dbReference>
<reference evidence="3 4" key="1">
    <citation type="submission" date="2016-10" db="EMBL/GenBank/DDBJ databases">
        <authorList>
            <person name="de Groot N.N."/>
        </authorList>
    </citation>
    <scope>NUCLEOTIDE SEQUENCE [LARGE SCALE GENOMIC DNA]</scope>
    <source>
        <strain evidence="3 4">DSM 24677</strain>
    </source>
</reference>
<dbReference type="OrthoDB" id="9814037at2"/>
<dbReference type="Proteomes" id="UP000199026">
    <property type="component" value="Unassembled WGS sequence"/>
</dbReference>
<organism evidence="3 4">
    <name type="scientific">Lentibacter algarum</name>
    <dbReference type="NCBI Taxonomy" id="576131"/>
    <lineage>
        <taxon>Bacteria</taxon>
        <taxon>Pseudomonadati</taxon>
        <taxon>Pseudomonadota</taxon>
        <taxon>Alphaproteobacteria</taxon>
        <taxon>Rhodobacterales</taxon>
        <taxon>Roseobacteraceae</taxon>
        <taxon>Lentibacter</taxon>
    </lineage>
</organism>
<accession>A0A1H3HXF3</accession>
<evidence type="ECO:0000259" key="2">
    <source>
        <dbReference type="Pfam" id="PF13453"/>
    </source>
</evidence>
<feature type="compositionally biased region" description="Low complexity" evidence="1">
    <location>
        <begin position="45"/>
        <end position="55"/>
    </location>
</feature>
<dbReference type="RefSeq" id="WP_089887904.1">
    <property type="nucleotide sequence ID" value="NZ_CALLJM010000011.1"/>
</dbReference>
<dbReference type="GeneID" id="78123518"/>
<gene>
    <name evidence="3" type="ORF">SAMN05444486_101722</name>
</gene>
<protein>
    <recommendedName>
        <fullName evidence="2">Transcription factor zinc-finger domain-containing protein</fullName>
    </recommendedName>
</protein>
<feature type="compositionally biased region" description="Basic and acidic residues" evidence="1">
    <location>
        <begin position="69"/>
        <end position="82"/>
    </location>
</feature>
<evidence type="ECO:0000313" key="4">
    <source>
        <dbReference type="Proteomes" id="UP000199026"/>
    </source>
</evidence>
<dbReference type="AlphaFoldDB" id="A0A1H3HXF3"/>
<sequence length="102" mass="11413">MKCPVDGELLVITERSGVELDYCPRCRGVWLDRGELDKIIDVAAGSSASAPLGGPDTRTTAREQSQPYREVRRENPREDGGTKRRKKRGGFADILEDLFDFD</sequence>